<keyword evidence="2" id="KW-1185">Reference proteome</keyword>
<name>A0AAN6SCF8_9PEZI</name>
<dbReference type="Proteomes" id="UP001303222">
    <property type="component" value="Unassembled WGS sequence"/>
</dbReference>
<comment type="caution">
    <text evidence="1">The sequence shown here is derived from an EMBL/GenBank/DDBJ whole genome shotgun (WGS) entry which is preliminary data.</text>
</comment>
<sequence length="78" mass="8672">MTAVRPFVSLFVCFPAALFAVAASFLGFQSNTARALGKQQTIMMSRKERMFLQGLDCNDSRASWSVSQSTDLKCSEQR</sequence>
<evidence type="ECO:0000313" key="1">
    <source>
        <dbReference type="EMBL" id="KAK3949172.1"/>
    </source>
</evidence>
<dbReference type="EMBL" id="MU859225">
    <property type="protein sequence ID" value="KAK3949172.1"/>
    <property type="molecule type" value="Genomic_DNA"/>
</dbReference>
<gene>
    <name evidence="1" type="ORF">QBC32DRAFT_349756</name>
</gene>
<protein>
    <submittedName>
        <fullName evidence="1">Uncharacterized protein</fullName>
    </submittedName>
</protein>
<accession>A0AAN6SCF8</accession>
<reference evidence="1" key="1">
    <citation type="journal article" date="2023" name="Mol. Phylogenet. Evol.">
        <title>Genome-scale phylogeny and comparative genomics of the fungal order Sordariales.</title>
        <authorList>
            <person name="Hensen N."/>
            <person name="Bonometti L."/>
            <person name="Westerberg I."/>
            <person name="Brannstrom I.O."/>
            <person name="Guillou S."/>
            <person name="Cros-Aarteil S."/>
            <person name="Calhoun S."/>
            <person name="Haridas S."/>
            <person name="Kuo A."/>
            <person name="Mondo S."/>
            <person name="Pangilinan J."/>
            <person name="Riley R."/>
            <person name="LaButti K."/>
            <person name="Andreopoulos B."/>
            <person name="Lipzen A."/>
            <person name="Chen C."/>
            <person name="Yan M."/>
            <person name="Daum C."/>
            <person name="Ng V."/>
            <person name="Clum A."/>
            <person name="Steindorff A."/>
            <person name="Ohm R.A."/>
            <person name="Martin F."/>
            <person name="Silar P."/>
            <person name="Natvig D.O."/>
            <person name="Lalanne C."/>
            <person name="Gautier V."/>
            <person name="Ament-Velasquez S.L."/>
            <person name="Kruys A."/>
            <person name="Hutchinson M.I."/>
            <person name="Powell A.J."/>
            <person name="Barry K."/>
            <person name="Miller A.N."/>
            <person name="Grigoriev I.V."/>
            <person name="Debuchy R."/>
            <person name="Gladieux P."/>
            <person name="Hiltunen Thoren M."/>
            <person name="Johannesson H."/>
        </authorList>
    </citation>
    <scope>NUCLEOTIDE SEQUENCE</scope>
    <source>
        <strain evidence="1">CBS 626.80</strain>
    </source>
</reference>
<evidence type="ECO:0000313" key="2">
    <source>
        <dbReference type="Proteomes" id="UP001303222"/>
    </source>
</evidence>
<reference evidence="1" key="2">
    <citation type="submission" date="2023-06" db="EMBL/GenBank/DDBJ databases">
        <authorList>
            <consortium name="Lawrence Berkeley National Laboratory"/>
            <person name="Mondo S.J."/>
            <person name="Hensen N."/>
            <person name="Bonometti L."/>
            <person name="Westerberg I."/>
            <person name="Brannstrom I.O."/>
            <person name="Guillou S."/>
            <person name="Cros-Aarteil S."/>
            <person name="Calhoun S."/>
            <person name="Haridas S."/>
            <person name="Kuo A."/>
            <person name="Pangilinan J."/>
            <person name="Riley R."/>
            <person name="Labutti K."/>
            <person name="Andreopoulos B."/>
            <person name="Lipzen A."/>
            <person name="Chen C."/>
            <person name="Yanf M."/>
            <person name="Daum C."/>
            <person name="Ng V."/>
            <person name="Clum A."/>
            <person name="Steindorff A."/>
            <person name="Ohm R."/>
            <person name="Martin F."/>
            <person name="Silar P."/>
            <person name="Natvig D."/>
            <person name="Lalanne C."/>
            <person name="Gautier V."/>
            <person name="Ament-Velasquez S.L."/>
            <person name="Kruys A."/>
            <person name="Hutchinson M.I."/>
            <person name="Powell A.J."/>
            <person name="Barry K."/>
            <person name="Miller A.N."/>
            <person name="Grigoriev I.V."/>
            <person name="Debuchy R."/>
            <person name="Gladieux P."/>
            <person name="Thoren M.H."/>
            <person name="Johannesson H."/>
        </authorList>
    </citation>
    <scope>NUCLEOTIDE SEQUENCE</scope>
    <source>
        <strain evidence="1">CBS 626.80</strain>
    </source>
</reference>
<organism evidence="1 2">
    <name type="scientific">Pseudoneurospora amorphoporcata</name>
    <dbReference type="NCBI Taxonomy" id="241081"/>
    <lineage>
        <taxon>Eukaryota</taxon>
        <taxon>Fungi</taxon>
        <taxon>Dikarya</taxon>
        <taxon>Ascomycota</taxon>
        <taxon>Pezizomycotina</taxon>
        <taxon>Sordariomycetes</taxon>
        <taxon>Sordariomycetidae</taxon>
        <taxon>Sordariales</taxon>
        <taxon>Sordariaceae</taxon>
        <taxon>Pseudoneurospora</taxon>
    </lineage>
</organism>
<dbReference type="AlphaFoldDB" id="A0AAN6SCF8"/>
<proteinExistence type="predicted"/>